<reference evidence="1 2" key="1">
    <citation type="submission" date="2019-08" db="EMBL/GenBank/DDBJ databases">
        <authorList>
            <person name="Peeters C."/>
        </authorList>
    </citation>
    <scope>NUCLEOTIDE SEQUENCE [LARGE SCALE GENOMIC DNA]</scope>
    <source>
        <strain evidence="1 2">LMG 31114</strain>
    </source>
</reference>
<gene>
    <name evidence="1" type="ORF">PPN31114_03864</name>
</gene>
<accession>A0A5E4XF92</accession>
<keyword evidence="2" id="KW-1185">Reference proteome</keyword>
<name>A0A5E4XF92_9BURK</name>
<protein>
    <submittedName>
        <fullName evidence="1">Uncharacterized protein</fullName>
    </submittedName>
</protein>
<dbReference type="EMBL" id="CABPSK010000003">
    <property type="protein sequence ID" value="VVE34997.1"/>
    <property type="molecule type" value="Genomic_DNA"/>
</dbReference>
<dbReference type="AlphaFoldDB" id="A0A5E4XF92"/>
<sequence>MRESVEVQRESAFHAVQTRYTPATGSRNDVMTQRNGSLSPRVFGQLEVVRVQVIDA</sequence>
<organism evidence="1 2">
    <name type="scientific">Pandoraea pneumonica</name>
    <dbReference type="NCBI Taxonomy" id="2508299"/>
    <lineage>
        <taxon>Bacteria</taxon>
        <taxon>Pseudomonadati</taxon>
        <taxon>Pseudomonadota</taxon>
        <taxon>Betaproteobacteria</taxon>
        <taxon>Burkholderiales</taxon>
        <taxon>Burkholderiaceae</taxon>
        <taxon>Pandoraea</taxon>
    </lineage>
</organism>
<dbReference type="Proteomes" id="UP000366945">
    <property type="component" value="Unassembled WGS sequence"/>
</dbReference>
<proteinExistence type="predicted"/>
<evidence type="ECO:0000313" key="2">
    <source>
        <dbReference type="Proteomes" id="UP000366945"/>
    </source>
</evidence>
<evidence type="ECO:0000313" key="1">
    <source>
        <dbReference type="EMBL" id="VVE34997.1"/>
    </source>
</evidence>